<proteinExistence type="predicted"/>
<accession>A0A2W1JIV4</accession>
<dbReference type="AlphaFoldDB" id="A0A2W1JIV4"/>
<evidence type="ECO:0000313" key="2">
    <source>
        <dbReference type="Proteomes" id="UP000248857"/>
    </source>
</evidence>
<dbReference type="EMBL" id="PQWO01000052">
    <property type="protein sequence ID" value="PZD70194.1"/>
    <property type="molecule type" value="Genomic_DNA"/>
</dbReference>
<name>A0A2W1JIV4_9CYAN</name>
<evidence type="ECO:0000313" key="1">
    <source>
        <dbReference type="EMBL" id="PZD70194.1"/>
    </source>
</evidence>
<dbReference type="OrthoDB" id="7305996at2"/>
<dbReference type="Proteomes" id="UP000248857">
    <property type="component" value="Unassembled WGS sequence"/>
</dbReference>
<keyword evidence="2" id="KW-1185">Reference proteome</keyword>
<organism evidence="1 2">
    <name type="scientific">Acaryochloris thomasi RCC1774</name>
    <dbReference type="NCBI Taxonomy" id="1764569"/>
    <lineage>
        <taxon>Bacteria</taxon>
        <taxon>Bacillati</taxon>
        <taxon>Cyanobacteriota</taxon>
        <taxon>Cyanophyceae</taxon>
        <taxon>Acaryochloridales</taxon>
        <taxon>Acaryochloridaceae</taxon>
        <taxon>Acaryochloris</taxon>
        <taxon>Acaryochloris thomasi</taxon>
    </lineage>
</organism>
<protein>
    <submittedName>
        <fullName evidence="1">Uncharacterized protein</fullName>
    </submittedName>
</protein>
<comment type="caution">
    <text evidence="1">The sequence shown here is derived from an EMBL/GenBank/DDBJ whole genome shotgun (WGS) entry which is preliminary data.</text>
</comment>
<sequence>MAGKTISAYTDTDTADRIESIAKREDRRKAQIAGMALKLFSVLPDEARTAWRKIETFGSPADMEHAIADITRILLNTQHEIATQQVVQEINTESLHALDTEDDLLATAVALTE</sequence>
<dbReference type="RefSeq" id="WP_110989259.1">
    <property type="nucleotide sequence ID" value="NZ_CAWNWM010000052.1"/>
</dbReference>
<gene>
    <name evidence="1" type="ORF">C1752_17100</name>
</gene>
<reference evidence="1 2" key="1">
    <citation type="journal article" date="2018" name="Sci. Rep.">
        <title>A novel species of the marine cyanobacterium Acaryochloris with a unique pigment content and lifestyle.</title>
        <authorList>
            <person name="Partensky F."/>
            <person name="Six C."/>
            <person name="Ratin M."/>
            <person name="Garczarek L."/>
            <person name="Vaulot D."/>
            <person name="Probert I."/>
            <person name="Calteau A."/>
            <person name="Gourvil P."/>
            <person name="Marie D."/>
            <person name="Grebert T."/>
            <person name="Bouchier C."/>
            <person name="Le Panse S."/>
            <person name="Gachenot M."/>
            <person name="Rodriguez F."/>
            <person name="Garrido J.L."/>
        </authorList>
    </citation>
    <scope>NUCLEOTIDE SEQUENCE [LARGE SCALE GENOMIC DNA]</scope>
    <source>
        <strain evidence="1 2">RCC1774</strain>
    </source>
</reference>